<dbReference type="eggNOG" id="KOG2009">
    <property type="taxonomic scope" value="Eukaryota"/>
</dbReference>
<evidence type="ECO:0000313" key="4">
    <source>
        <dbReference type="Proteomes" id="UP000054408"/>
    </source>
</evidence>
<dbReference type="SUPFAM" id="SSF46689">
    <property type="entry name" value="Homeodomain-like"/>
    <property type="match status" value="1"/>
</dbReference>
<feature type="compositionally biased region" description="Low complexity" evidence="1">
    <location>
        <begin position="102"/>
        <end position="115"/>
    </location>
</feature>
<dbReference type="RefSeq" id="XP_013761337.1">
    <property type="nucleotide sequence ID" value="XM_013905883.1"/>
</dbReference>
<dbReference type="CDD" id="cd00167">
    <property type="entry name" value="SANT"/>
    <property type="match status" value="1"/>
</dbReference>
<keyword evidence="4" id="KW-1185">Reference proteome</keyword>
<organism evidence="3 4">
    <name type="scientific">Thecamonas trahens ATCC 50062</name>
    <dbReference type="NCBI Taxonomy" id="461836"/>
    <lineage>
        <taxon>Eukaryota</taxon>
        <taxon>Apusozoa</taxon>
        <taxon>Apusomonadida</taxon>
        <taxon>Apusomonadidae</taxon>
        <taxon>Thecamonas</taxon>
    </lineage>
</organism>
<dbReference type="AlphaFoldDB" id="A0A0L0DVM7"/>
<feature type="compositionally biased region" description="Acidic residues" evidence="1">
    <location>
        <begin position="529"/>
        <end position="540"/>
    </location>
</feature>
<feature type="compositionally biased region" description="Low complexity" evidence="1">
    <location>
        <begin position="47"/>
        <end position="59"/>
    </location>
</feature>
<feature type="region of interest" description="Disordered" evidence="1">
    <location>
        <begin position="322"/>
        <end position="370"/>
    </location>
</feature>
<protein>
    <recommendedName>
        <fullName evidence="2">SANT domain-containing protein</fullName>
    </recommendedName>
</protein>
<feature type="compositionally biased region" description="Basic and acidic residues" evidence="1">
    <location>
        <begin position="193"/>
        <end position="223"/>
    </location>
</feature>
<dbReference type="OrthoDB" id="272624at2759"/>
<dbReference type="InterPro" id="IPR001005">
    <property type="entry name" value="SANT/Myb"/>
</dbReference>
<dbReference type="InterPro" id="IPR009057">
    <property type="entry name" value="Homeodomain-like_sf"/>
</dbReference>
<dbReference type="STRING" id="461836.A0A0L0DVM7"/>
<feature type="compositionally biased region" description="Polar residues" evidence="1">
    <location>
        <begin position="1"/>
        <end position="12"/>
    </location>
</feature>
<dbReference type="GO" id="GO:0001156">
    <property type="term" value="F:TFIIIC-class transcription factor complex binding"/>
    <property type="evidence" value="ECO:0007669"/>
    <property type="project" value="TreeGrafter"/>
</dbReference>
<dbReference type="GeneID" id="25561554"/>
<feature type="compositionally biased region" description="Acidic residues" evidence="1">
    <location>
        <begin position="71"/>
        <end position="81"/>
    </location>
</feature>
<reference evidence="3 4" key="1">
    <citation type="submission" date="2010-05" db="EMBL/GenBank/DDBJ databases">
        <title>The Genome Sequence of Thecamonas trahens ATCC 50062.</title>
        <authorList>
            <consortium name="The Broad Institute Genome Sequencing Platform"/>
            <person name="Russ C."/>
            <person name="Cuomo C."/>
            <person name="Shea T."/>
            <person name="Young S.K."/>
            <person name="Zeng Q."/>
            <person name="Koehrsen M."/>
            <person name="Haas B."/>
            <person name="Borodovsky M."/>
            <person name="Guigo R."/>
            <person name="Alvarado L."/>
            <person name="Berlin A."/>
            <person name="Bochicchio J."/>
            <person name="Borenstein D."/>
            <person name="Chapman S."/>
            <person name="Chen Z."/>
            <person name="Freedman E."/>
            <person name="Gellesch M."/>
            <person name="Goldberg J."/>
            <person name="Griggs A."/>
            <person name="Gujja S."/>
            <person name="Heilman E."/>
            <person name="Heiman D."/>
            <person name="Hepburn T."/>
            <person name="Howarth C."/>
            <person name="Jen D."/>
            <person name="Larson L."/>
            <person name="Mehta T."/>
            <person name="Park D."/>
            <person name="Pearson M."/>
            <person name="Roberts A."/>
            <person name="Saif S."/>
            <person name="Shenoy N."/>
            <person name="Sisk P."/>
            <person name="Stolte C."/>
            <person name="Sykes S."/>
            <person name="Thomson T."/>
            <person name="Walk T."/>
            <person name="White J."/>
            <person name="Yandava C."/>
            <person name="Burger G."/>
            <person name="Gray M.W."/>
            <person name="Holland P.W.H."/>
            <person name="King N."/>
            <person name="Lang F.B.F."/>
            <person name="Roger A.J."/>
            <person name="Ruiz-Trillo I."/>
            <person name="Lander E."/>
            <person name="Nusbaum C."/>
        </authorList>
    </citation>
    <scope>NUCLEOTIDE SEQUENCE [LARGE SCALE GENOMIC DNA]</scope>
    <source>
        <strain evidence="3 4">ATCC 50062</strain>
    </source>
</reference>
<gene>
    <name evidence="3" type="ORF">AMSG_01827</name>
</gene>
<proteinExistence type="predicted"/>
<feature type="compositionally biased region" description="Low complexity" evidence="1">
    <location>
        <begin position="541"/>
        <end position="563"/>
    </location>
</feature>
<dbReference type="PROSITE" id="PS51293">
    <property type="entry name" value="SANT"/>
    <property type="match status" value="1"/>
</dbReference>
<sequence>MSSSQASTNLLLQSRAAGAGAVPALALGKKGRKGKRGKKGKKGRKTGANALASAGLDLDALTREKPPEEAVAPEEPVDETGSEAAGGAGAEDVVATSSAALPARPAVSRPSVRVPPRQPLPARPRADDDDEERRAPASLLSATRFEAEAEASWRRPGMPAAAGAASDATVAPTPTSILDGNLVFPRISSGANEEARANEQRLERQKQRRLEENLRKRPARELGNEPAIAARAAKRARTGSRTSAAQQKQQPSAPVALPPRSASTAGNGPGTGRELTETESAAPAAAPAHAPRVHRLTMRDLIHDNRTGVPTTAAIARMAETRKKRKRSAAARAARNRMRKEREKLAKIQGVEPEDIPLPMQEEEEAPSPVPIPVEEPLPVPVPVPAGPPEPLALSAPPVAPRIRIVNGRMEVVAESLTYTPSTDDTSATRQYATVHENASRVTSSSFINRTSAEKWSPEELELFYEALAQLGTDFGMIAKLFPNRTRRQVYAKFKKEEKFCKARVERTLQNPVPIDIEKFVRLSGISLDDGDSSDDDESNDVPAAPSAPSSEPGSEPAAGAVA</sequence>
<feature type="compositionally biased region" description="Low complexity" evidence="1">
    <location>
        <begin position="239"/>
        <end position="255"/>
    </location>
</feature>
<feature type="compositionally biased region" description="Low complexity" evidence="1">
    <location>
        <begin position="16"/>
        <end position="28"/>
    </location>
</feature>
<dbReference type="GO" id="GO:0000126">
    <property type="term" value="C:transcription factor TFIIIB complex"/>
    <property type="evidence" value="ECO:0007669"/>
    <property type="project" value="TreeGrafter"/>
</dbReference>
<dbReference type="PANTHER" id="PTHR22929">
    <property type="entry name" value="RNA POLYMERASE III TRANSCRIPTION INITIATION FACTOR B"/>
    <property type="match status" value="1"/>
</dbReference>
<accession>A0A0L0DVM7</accession>
<dbReference type="InterPro" id="IPR039467">
    <property type="entry name" value="TFIIIB_B''_Myb"/>
</dbReference>
<evidence type="ECO:0000256" key="1">
    <source>
        <dbReference type="SAM" id="MobiDB-lite"/>
    </source>
</evidence>
<feature type="compositionally biased region" description="Basic residues" evidence="1">
    <location>
        <begin position="322"/>
        <end position="339"/>
    </location>
</feature>
<evidence type="ECO:0000313" key="3">
    <source>
        <dbReference type="EMBL" id="KNC55563.1"/>
    </source>
</evidence>
<dbReference type="SMART" id="SM00717">
    <property type="entry name" value="SANT"/>
    <property type="match status" value="1"/>
</dbReference>
<dbReference type="Proteomes" id="UP000054408">
    <property type="component" value="Unassembled WGS sequence"/>
</dbReference>
<dbReference type="Gene3D" id="1.10.10.60">
    <property type="entry name" value="Homeodomain-like"/>
    <property type="match status" value="1"/>
</dbReference>
<feature type="domain" description="SANT" evidence="2">
    <location>
        <begin position="451"/>
        <end position="499"/>
    </location>
</feature>
<dbReference type="PANTHER" id="PTHR22929:SF0">
    <property type="entry name" value="TRANSCRIPTION FACTOR TFIIIB COMPONENT B'' HOMOLOG"/>
    <property type="match status" value="1"/>
</dbReference>
<evidence type="ECO:0000259" key="2">
    <source>
        <dbReference type="PROSITE" id="PS51293"/>
    </source>
</evidence>
<name>A0A0L0DVM7_THETB</name>
<dbReference type="OMA" id="QHRGRKW"/>
<feature type="compositionally biased region" description="Low complexity" evidence="1">
    <location>
        <begin position="281"/>
        <end position="290"/>
    </location>
</feature>
<feature type="region of interest" description="Disordered" evidence="1">
    <location>
        <begin position="527"/>
        <end position="563"/>
    </location>
</feature>
<dbReference type="InterPro" id="IPR017884">
    <property type="entry name" value="SANT_dom"/>
</dbReference>
<dbReference type="GO" id="GO:0070898">
    <property type="term" value="P:RNA polymerase III preinitiation complex assembly"/>
    <property type="evidence" value="ECO:0007669"/>
    <property type="project" value="TreeGrafter"/>
</dbReference>
<dbReference type="EMBL" id="GL349439">
    <property type="protein sequence ID" value="KNC55563.1"/>
    <property type="molecule type" value="Genomic_DNA"/>
</dbReference>
<dbReference type="Pfam" id="PF15963">
    <property type="entry name" value="Myb_DNA-bind_7"/>
    <property type="match status" value="1"/>
</dbReference>
<feature type="compositionally biased region" description="Basic residues" evidence="1">
    <location>
        <begin position="29"/>
        <end position="45"/>
    </location>
</feature>
<feature type="compositionally biased region" description="Low complexity" evidence="1">
    <location>
        <begin position="160"/>
        <end position="171"/>
    </location>
</feature>
<feature type="region of interest" description="Disordered" evidence="1">
    <location>
        <begin position="1"/>
        <end position="294"/>
    </location>
</feature>